<dbReference type="AlphaFoldDB" id="A0A511XB58"/>
<reference evidence="1 2" key="1">
    <citation type="submission" date="2019-07" db="EMBL/GenBank/DDBJ databases">
        <title>Whole genome shotgun sequence of Acetobacter nitrogenifigens NBRC 105050.</title>
        <authorList>
            <person name="Hosoyama A."/>
            <person name="Uohara A."/>
            <person name="Ohji S."/>
            <person name="Ichikawa N."/>
        </authorList>
    </citation>
    <scope>NUCLEOTIDE SEQUENCE [LARGE SCALE GENOMIC DNA]</scope>
    <source>
        <strain evidence="1 2">NBRC 105050</strain>
    </source>
</reference>
<organism evidence="1 2">
    <name type="scientific">Acetobacter nitrogenifigens DSM 23921 = NBRC 105050</name>
    <dbReference type="NCBI Taxonomy" id="1120919"/>
    <lineage>
        <taxon>Bacteria</taxon>
        <taxon>Pseudomonadati</taxon>
        <taxon>Pseudomonadota</taxon>
        <taxon>Alphaproteobacteria</taxon>
        <taxon>Acetobacterales</taxon>
        <taxon>Acetobacteraceae</taxon>
        <taxon>Acetobacter</taxon>
    </lineage>
</organism>
<protein>
    <submittedName>
        <fullName evidence="1">Uncharacterized protein</fullName>
    </submittedName>
</protein>
<dbReference type="Proteomes" id="UP000321635">
    <property type="component" value="Unassembled WGS sequence"/>
</dbReference>
<evidence type="ECO:0000313" key="2">
    <source>
        <dbReference type="Proteomes" id="UP000321635"/>
    </source>
</evidence>
<evidence type="ECO:0000313" key="1">
    <source>
        <dbReference type="EMBL" id="GEN60204.1"/>
    </source>
</evidence>
<dbReference type="EMBL" id="BJYF01000011">
    <property type="protein sequence ID" value="GEN60204.1"/>
    <property type="molecule type" value="Genomic_DNA"/>
</dbReference>
<comment type="caution">
    <text evidence="1">The sequence shown here is derived from an EMBL/GenBank/DDBJ whole genome shotgun (WGS) entry which is preliminary data.</text>
</comment>
<proteinExistence type="predicted"/>
<accession>A0A511XB58</accession>
<keyword evidence="2" id="KW-1185">Reference proteome</keyword>
<gene>
    <name evidence="1" type="ORF">ANI02nite_20880</name>
</gene>
<name>A0A511XB58_9PROT</name>
<sequence length="83" mass="8809">MGRADQAVEIELAHRRLSSLGVKKARGGLVGRARVLVHGASSPSELADGSGARWCHTGARTITHAFGMDMETVSLKYHAALQV</sequence>